<comment type="caution">
    <text evidence="1">The sequence shown here is derived from an EMBL/GenBank/DDBJ whole genome shotgun (WGS) entry which is preliminary data.</text>
</comment>
<gene>
    <name evidence="1" type="ORF">ACK2TP_00150</name>
</gene>
<dbReference type="RefSeq" id="WP_263414265.1">
    <property type="nucleotide sequence ID" value="NZ_BAABBH010000001.1"/>
</dbReference>
<evidence type="ECO:0000313" key="1">
    <source>
        <dbReference type="EMBL" id="MFN2974162.1"/>
    </source>
</evidence>
<evidence type="ECO:0008006" key="3">
    <source>
        <dbReference type="Google" id="ProtNLM"/>
    </source>
</evidence>
<organism evidence="1 2">
    <name type="scientific">Terriglobus aquaticus</name>
    <dbReference type="NCBI Taxonomy" id="940139"/>
    <lineage>
        <taxon>Bacteria</taxon>
        <taxon>Pseudomonadati</taxon>
        <taxon>Acidobacteriota</taxon>
        <taxon>Terriglobia</taxon>
        <taxon>Terriglobales</taxon>
        <taxon>Acidobacteriaceae</taxon>
        <taxon>Terriglobus</taxon>
    </lineage>
</organism>
<reference evidence="1 2" key="1">
    <citation type="submission" date="2024-12" db="EMBL/GenBank/DDBJ databases">
        <authorList>
            <person name="Lee Y."/>
        </authorList>
    </citation>
    <scope>NUCLEOTIDE SEQUENCE [LARGE SCALE GENOMIC DNA]</scope>
    <source>
        <strain evidence="1 2">03SUJ4</strain>
    </source>
</reference>
<protein>
    <recommendedName>
        <fullName evidence="3">Response regulatory domain-containing protein</fullName>
    </recommendedName>
</protein>
<evidence type="ECO:0000313" key="2">
    <source>
        <dbReference type="Proteomes" id="UP001634747"/>
    </source>
</evidence>
<dbReference type="EMBL" id="JBJYXY010000001">
    <property type="protein sequence ID" value="MFN2974162.1"/>
    <property type="molecule type" value="Genomic_DNA"/>
</dbReference>
<keyword evidence="2" id="KW-1185">Reference proteome</keyword>
<accession>A0ABW9KFB5</accession>
<dbReference type="Proteomes" id="UP001634747">
    <property type="component" value="Unassembled WGS sequence"/>
</dbReference>
<name>A0ABW9KFB5_9BACT</name>
<proteinExistence type="predicted"/>
<sequence length="115" mass="12436">MNEQAHILITGRDPDLLETRSLVLQTAGHRVSTTLEPIATFAPLESVQLLIVCHTLEASERQSDLEALGIASPNARALCVAPYSGDMGDIATFNSYEGPREMMRVVNRLLCAGAN</sequence>